<reference evidence="2 3" key="1">
    <citation type="journal article" date="2019" name="Commun. Biol.">
        <title>The bagworm genome reveals a unique fibroin gene that provides high tensile strength.</title>
        <authorList>
            <person name="Kono N."/>
            <person name="Nakamura H."/>
            <person name="Ohtoshi R."/>
            <person name="Tomita M."/>
            <person name="Numata K."/>
            <person name="Arakawa K."/>
        </authorList>
    </citation>
    <scope>NUCLEOTIDE SEQUENCE [LARGE SCALE GENOMIC DNA]</scope>
</reference>
<organism evidence="2 3">
    <name type="scientific">Eumeta variegata</name>
    <name type="common">Bagworm moth</name>
    <name type="synonym">Eumeta japonica</name>
    <dbReference type="NCBI Taxonomy" id="151549"/>
    <lineage>
        <taxon>Eukaryota</taxon>
        <taxon>Metazoa</taxon>
        <taxon>Ecdysozoa</taxon>
        <taxon>Arthropoda</taxon>
        <taxon>Hexapoda</taxon>
        <taxon>Insecta</taxon>
        <taxon>Pterygota</taxon>
        <taxon>Neoptera</taxon>
        <taxon>Endopterygota</taxon>
        <taxon>Lepidoptera</taxon>
        <taxon>Glossata</taxon>
        <taxon>Ditrysia</taxon>
        <taxon>Tineoidea</taxon>
        <taxon>Psychidae</taxon>
        <taxon>Oiketicinae</taxon>
        <taxon>Eumeta</taxon>
    </lineage>
</organism>
<evidence type="ECO:0000313" key="3">
    <source>
        <dbReference type="Proteomes" id="UP000299102"/>
    </source>
</evidence>
<evidence type="ECO:0000256" key="1">
    <source>
        <dbReference type="SAM" id="MobiDB-lite"/>
    </source>
</evidence>
<protein>
    <submittedName>
        <fullName evidence="2">Uncharacterized protein</fullName>
    </submittedName>
</protein>
<feature type="region of interest" description="Disordered" evidence="1">
    <location>
        <begin position="80"/>
        <end position="101"/>
    </location>
</feature>
<gene>
    <name evidence="2" type="ORF">EVAR_85599_1</name>
</gene>
<dbReference type="EMBL" id="BGZK01000952">
    <property type="protein sequence ID" value="GBP66229.1"/>
    <property type="molecule type" value="Genomic_DNA"/>
</dbReference>
<dbReference type="Proteomes" id="UP000299102">
    <property type="component" value="Unassembled WGS sequence"/>
</dbReference>
<sequence length="101" mass="11426">MQATREQAAIATHGHLQPKRSHQYIATLLVAKSLAPVDAPPRQRPVCAAALDVPHQKYQHLRHSYSYQKKKRFEVNDMNYDSLGDTVSSESEDETLPLEVD</sequence>
<accession>A0A4C1XVF9</accession>
<dbReference type="AlphaFoldDB" id="A0A4C1XVF9"/>
<comment type="caution">
    <text evidence="2">The sequence shown here is derived from an EMBL/GenBank/DDBJ whole genome shotgun (WGS) entry which is preliminary data.</text>
</comment>
<evidence type="ECO:0000313" key="2">
    <source>
        <dbReference type="EMBL" id="GBP66229.1"/>
    </source>
</evidence>
<keyword evidence="3" id="KW-1185">Reference proteome</keyword>
<proteinExistence type="predicted"/>
<feature type="compositionally biased region" description="Acidic residues" evidence="1">
    <location>
        <begin position="90"/>
        <end position="101"/>
    </location>
</feature>
<name>A0A4C1XVF9_EUMVA</name>